<dbReference type="AlphaFoldDB" id="A0A0R1JKM2"/>
<evidence type="ECO:0000256" key="11">
    <source>
        <dbReference type="HAMAP-Rule" id="MF_00815"/>
    </source>
</evidence>
<dbReference type="GO" id="GO:0042777">
    <property type="term" value="P:proton motive force-driven plasma membrane ATP synthesis"/>
    <property type="evidence" value="ECO:0007669"/>
    <property type="project" value="UniProtKB-UniRule"/>
</dbReference>
<evidence type="ECO:0000256" key="7">
    <source>
        <dbReference type="ARBA" id="ARBA00023065"/>
    </source>
</evidence>
<dbReference type="PATRIC" id="fig|1291734.4.peg.2052"/>
<keyword evidence="4 11" id="KW-0813">Transport</keyword>
<dbReference type="EMBL" id="AZDJ01000026">
    <property type="protein sequence ID" value="KRK71756.1"/>
    <property type="molecule type" value="Genomic_DNA"/>
</dbReference>
<evidence type="ECO:0000313" key="13">
    <source>
        <dbReference type="Proteomes" id="UP000051804"/>
    </source>
</evidence>
<evidence type="ECO:0000256" key="3">
    <source>
        <dbReference type="ARBA" id="ARBA00007681"/>
    </source>
</evidence>
<dbReference type="PRINTS" id="PR00126">
    <property type="entry name" value="ATPASEGAMMA"/>
</dbReference>
<dbReference type="GO" id="GO:0005886">
    <property type="term" value="C:plasma membrane"/>
    <property type="evidence" value="ECO:0007669"/>
    <property type="project" value="UniProtKB-SubCell"/>
</dbReference>
<dbReference type="HAMAP" id="MF_00815">
    <property type="entry name" value="ATP_synth_gamma_bact"/>
    <property type="match status" value="1"/>
</dbReference>
<keyword evidence="7 11" id="KW-0406">Ion transport</keyword>
<dbReference type="InterPro" id="IPR023632">
    <property type="entry name" value="ATP_synth_F1_gsu_CS"/>
</dbReference>
<dbReference type="PROSITE" id="PS00153">
    <property type="entry name" value="ATPASE_GAMMA"/>
    <property type="match status" value="1"/>
</dbReference>
<dbReference type="GO" id="GO:0046933">
    <property type="term" value="F:proton-transporting ATP synthase activity, rotational mechanism"/>
    <property type="evidence" value="ECO:0007669"/>
    <property type="project" value="UniProtKB-UniRule"/>
</dbReference>
<dbReference type="Gene3D" id="1.10.287.80">
    <property type="entry name" value="ATP synthase, gamma subunit, helix hairpin domain"/>
    <property type="match status" value="1"/>
</dbReference>
<keyword evidence="13" id="KW-1185">Reference proteome</keyword>
<evidence type="ECO:0000256" key="6">
    <source>
        <dbReference type="ARBA" id="ARBA00022781"/>
    </source>
</evidence>
<keyword evidence="8 11" id="KW-0472">Membrane</keyword>
<evidence type="ECO:0000256" key="1">
    <source>
        <dbReference type="ARBA" id="ARBA00003456"/>
    </source>
</evidence>
<dbReference type="PANTHER" id="PTHR11693">
    <property type="entry name" value="ATP SYNTHASE GAMMA CHAIN"/>
    <property type="match status" value="1"/>
</dbReference>
<comment type="subcellular location">
    <subcellularLocation>
        <location evidence="11">Cell membrane</location>
        <topology evidence="11">Peripheral membrane protein</topology>
    </subcellularLocation>
    <subcellularLocation>
        <location evidence="2">Membrane</location>
        <topology evidence="2">Peripheral membrane protein</topology>
    </subcellularLocation>
</comment>
<comment type="function">
    <text evidence="1 11">Produces ATP from ADP in the presence of a proton gradient across the membrane. The gamma chain is believed to be important in regulating ATPase activity and the flow of protons through the CF(0) complex.</text>
</comment>
<evidence type="ECO:0000256" key="2">
    <source>
        <dbReference type="ARBA" id="ARBA00004170"/>
    </source>
</evidence>
<comment type="caution">
    <text evidence="12">The sequence shown here is derived from an EMBL/GenBank/DDBJ whole genome shotgun (WGS) entry which is preliminary data.</text>
</comment>
<dbReference type="InterPro" id="IPR035968">
    <property type="entry name" value="ATP_synth_F1_ATPase_gsu"/>
</dbReference>
<organism evidence="12 13">
    <name type="scientific">Lacticaseibacillus nasuensis JCM 17158</name>
    <dbReference type="NCBI Taxonomy" id="1291734"/>
    <lineage>
        <taxon>Bacteria</taxon>
        <taxon>Bacillati</taxon>
        <taxon>Bacillota</taxon>
        <taxon>Bacilli</taxon>
        <taxon>Lactobacillales</taxon>
        <taxon>Lactobacillaceae</taxon>
        <taxon>Lacticaseibacillus</taxon>
    </lineage>
</organism>
<dbReference type="GO" id="GO:0045259">
    <property type="term" value="C:proton-transporting ATP synthase complex"/>
    <property type="evidence" value="ECO:0007669"/>
    <property type="project" value="UniProtKB-KW"/>
</dbReference>
<gene>
    <name evidence="11" type="primary">atpG</name>
    <name evidence="12" type="ORF">FD02_GL002001</name>
</gene>
<dbReference type="STRING" id="1291734.FD02_GL002001"/>
<dbReference type="PANTHER" id="PTHR11693:SF22">
    <property type="entry name" value="ATP SYNTHASE SUBUNIT GAMMA, MITOCHONDRIAL"/>
    <property type="match status" value="1"/>
</dbReference>
<accession>A0A0R1JKM2</accession>
<name>A0A0R1JKM2_9LACO</name>
<keyword evidence="6 11" id="KW-0375">Hydrogen ion transport</keyword>
<evidence type="ECO:0000256" key="9">
    <source>
        <dbReference type="ARBA" id="ARBA00023196"/>
    </source>
</evidence>
<comment type="subunit">
    <text evidence="11">F-type ATPases have 2 components, CF(1) - the catalytic core - and CF(0) - the membrane proton channel. CF(1) has five subunits: alpha(3), beta(3), gamma(1), delta(1), epsilon(1). CF(0) has three main subunits: a, b and c.</text>
</comment>
<sequence length="305" mass="33135">MAESLMDIKRQIASTKKTGQITQAMQMVSGAKLSQIEKRANAYQIYANKVREIVTHLAAAQLLQIEKLQTGGELGPAAVTIAPLLQQRPIKKTGYLVITSDRGLVGAYNSTILKAMMQMMHEDHENADEYVVMAIGGVGADFFKARGINLAYEYRGVSDIPTFNEVREIVKTAVTMFDSGVFDELYVCYNHHINSLTSAFRAEKMLPISDLDAAEVADDHIDYITEPNADAVLAAVLPQYAESLIFGAIMDAKTAEHAASTTAMKSATDNANDLISHLSITYNRARQAAITTEITEIVGGAAALD</sequence>
<dbReference type="CDD" id="cd12151">
    <property type="entry name" value="F1-ATPase_gamma"/>
    <property type="match status" value="1"/>
</dbReference>
<keyword evidence="9 11" id="KW-0139">CF(1)</keyword>
<reference evidence="12 13" key="1">
    <citation type="journal article" date="2015" name="Genome Announc.">
        <title>Expanding the biotechnology potential of lactobacilli through comparative genomics of 213 strains and associated genera.</title>
        <authorList>
            <person name="Sun Z."/>
            <person name="Harris H.M."/>
            <person name="McCann A."/>
            <person name="Guo C."/>
            <person name="Argimon S."/>
            <person name="Zhang W."/>
            <person name="Yang X."/>
            <person name="Jeffery I.B."/>
            <person name="Cooney J.C."/>
            <person name="Kagawa T.F."/>
            <person name="Liu W."/>
            <person name="Song Y."/>
            <person name="Salvetti E."/>
            <person name="Wrobel A."/>
            <person name="Rasinkangas P."/>
            <person name="Parkhill J."/>
            <person name="Rea M.C."/>
            <person name="O'Sullivan O."/>
            <person name="Ritari J."/>
            <person name="Douillard F.P."/>
            <person name="Paul Ross R."/>
            <person name="Yang R."/>
            <person name="Briner A.E."/>
            <person name="Felis G.E."/>
            <person name="de Vos W.M."/>
            <person name="Barrangou R."/>
            <person name="Klaenhammer T.R."/>
            <person name="Caufield P.W."/>
            <person name="Cui Y."/>
            <person name="Zhang H."/>
            <person name="O'Toole P.W."/>
        </authorList>
    </citation>
    <scope>NUCLEOTIDE SEQUENCE [LARGE SCALE GENOMIC DNA]</scope>
    <source>
        <strain evidence="12 13">JCM 17158</strain>
    </source>
</reference>
<comment type="similarity">
    <text evidence="3 11">Belongs to the ATPase gamma chain family.</text>
</comment>
<dbReference type="RefSeq" id="WP_054723465.1">
    <property type="nucleotide sequence ID" value="NZ_AZDJ01000026.1"/>
</dbReference>
<protein>
    <recommendedName>
        <fullName evidence="11">ATP synthase gamma chain</fullName>
    </recommendedName>
    <alternativeName>
        <fullName evidence="11">ATP synthase F1 sector gamma subunit</fullName>
    </alternativeName>
    <alternativeName>
        <fullName evidence="11">F-ATPase gamma subunit</fullName>
    </alternativeName>
</protein>
<dbReference type="InterPro" id="IPR000131">
    <property type="entry name" value="ATP_synth_F1_gsu"/>
</dbReference>
<evidence type="ECO:0000256" key="5">
    <source>
        <dbReference type="ARBA" id="ARBA00022475"/>
    </source>
</evidence>
<dbReference type="NCBIfam" id="TIGR01146">
    <property type="entry name" value="ATPsyn_F1gamma"/>
    <property type="match status" value="1"/>
</dbReference>
<dbReference type="SUPFAM" id="SSF52943">
    <property type="entry name" value="ATP synthase (F1-ATPase), gamma subunit"/>
    <property type="match status" value="1"/>
</dbReference>
<keyword evidence="5 11" id="KW-1003">Cell membrane</keyword>
<evidence type="ECO:0000256" key="4">
    <source>
        <dbReference type="ARBA" id="ARBA00022448"/>
    </source>
</evidence>
<evidence type="ECO:0000313" key="12">
    <source>
        <dbReference type="EMBL" id="KRK71756.1"/>
    </source>
</evidence>
<dbReference type="GO" id="GO:0005524">
    <property type="term" value="F:ATP binding"/>
    <property type="evidence" value="ECO:0007669"/>
    <property type="project" value="UniProtKB-UniRule"/>
</dbReference>
<evidence type="ECO:0000256" key="10">
    <source>
        <dbReference type="ARBA" id="ARBA00023310"/>
    </source>
</evidence>
<dbReference type="NCBIfam" id="NF004147">
    <property type="entry name" value="PRK05621.2-1"/>
    <property type="match status" value="1"/>
</dbReference>
<dbReference type="OrthoDB" id="9812769at2"/>
<evidence type="ECO:0000256" key="8">
    <source>
        <dbReference type="ARBA" id="ARBA00023136"/>
    </source>
</evidence>
<dbReference type="Gene3D" id="3.40.1380.10">
    <property type="match status" value="1"/>
</dbReference>
<dbReference type="Proteomes" id="UP000051804">
    <property type="component" value="Unassembled WGS sequence"/>
</dbReference>
<proteinExistence type="inferred from homology"/>
<keyword evidence="10 11" id="KW-0066">ATP synthesis</keyword>
<dbReference type="Pfam" id="PF00231">
    <property type="entry name" value="ATP-synt"/>
    <property type="match status" value="1"/>
</dbReference>